<dbReference type="GO" id="GO:0005524">
    <property type="term" value="F:ATP binding"/>
    <property type="evidence" value="ECO:0007669"/>
    <property type="project" value="UniProtKB-KW"/>
</dbReference>
<keyword evidence="2" id="KW-1185">Reference proteome</keyword>
<dbReference type="RefSeq" id="WP_253529958.1">
    <property type="nucleotide sequence ID" value="NZ_JAMZEL010000008.1"/>
</dbReference>
<sequence>MKKFIINIVGPRATGKTTVIKELLEYLPQYEVLAIDDFRLKYGSNTPMKEFNAWMELSNRINECRYIILETSGTSQNLREVYQYLKFYYELEVFTVYLEAPLNERIRRQRDRKVRGYIEPIMYFERSIEEESRASVLPVQARIFNVNSAEECAGQIMDRLPDTMV</sequence>
<dbReference type="Pfam" id="PF13671">
    <property type="entry name" value="AAA_33"/>
    <property type="match status" value="1"/>
</dbReference>
<protein>
    <submittedName>
        <fullName evidence="1">ATP-binding protein</fullName>
    </submittedName>
</protein>
<comment type="caution">
    <text evidence="1">The sequence shown here is derived from an EMBL/GenBank/DDBJ whole genome shotgun (WGS) entry which is preliminary data.</text>
</comment>
<name>A0ABT1FRT5_9BACT</name>
<keyword evidence="1" id="KW-0067">ATP-binding</keyword>
<dbReference type="SUPFAM" id="SSF52540">
    <property type="entry name" value="P-loop containing nucleoside triphosphate hydrolases"/>
    <property type="match status" value="1"/>
</dbReference>
<dbReference type="Gene3D" id="3.40.50.300">
    <property type="entry name" value="P-loop containing nucleotide triphosphate hydrolases"/>
    <property type="match status" value="1"/>
</dbReference>
<evidence type="ECO:0000313" key="2">
    <source>
        <dbReference type="Proteomes" id="UP001204772"/>
    </source>
</evidence>
<gene>
    <name evidence="1" type="ORF">NCI00_18460</name>
</gene>
<reference evidence="1 2" key="1">
    <citation type="submission" date="2022-06" db="EMBL/GenBank/DDBJ databases">
        <title>Runella sp. S5 genome sequencing.</title>
        <authorList>
            <person name="Park S."/>
        </authorList>
    </citation>
    <scope>NUCLEOTIDE SEQUENCE [LARGE SCALE GENOMIC DNA]</scope>
    <source>
        <strain evidence="1 2">S5</strain>
    </source>
</reference>
<dbReference type="InterPro" id="IPR027417">
    <property type="entry name" value="P-loop_NTPase"/>
</dbReference>
<keyword evidence="1" id="KW-0547">Nucleotide-binding</keyword>
<evidence type="ECO:0000313" key="1">
    <source>
        <dbReference type="EMBL" id="MCP1384427.1"/>
    </source>
</evidence>
<accession>A0ABT1FRT5</accession>
<proteinExistence type="predicted"/>
<dbReference type="EMBL" id="JAMZEL010000008">
    <property type="protein sequence ID" value="MCP1384427.1"/>
    <property type="molecule type" value="Genomic_DNA"/>
</dbReference>
<dbReference type="Proteomes" id="UP001204772">
    <property type="component" value="Unassembled WGS sequence"/>
</dbReference>
<organism evidence="1 2">
    <name type="scientific">Runella salmonicolor</name>
    <dbReference type="NCBI Taxonomy" id="2950278"/>
    <lineage>
        <taxon>Bacteria</taxon>
        <taxon>Pseudomonadati</taxon>
        <taxon>Bacteroidota</taxon>
        <taxon>Cytophagia</taxon>
        <taxon>Cytophagales</taxon>
        <taxon>Spirosomataceae</taxon>
        <taxon>Runella</taxon>
    </lineage>
</organism>